<sequence>MGLGQGMYVLALSEHEDPLPGYAEIEAKAKAARAGIWSSEFMRPADWRRTYGTYNPLSPR</sequence>
<accession>A0A8J3DV58</accession>
<dbReference type="EMBL" id="BMZQ01000006">
    <property type="protein sequence ID" value="GHD23860.1"/>
    <property type="molecule type" value="Genomic_DNA"/>
</dbReference>
<evidence type="ECO:0000313" key="1">
    <source>
        <dbReference type="EMBL" id="GHD23860.1"/>
    </source>
</evidence>
<keyword evidence="2" id="KW-1185">Reference proteome</keyword>
<dbReference type="AlphaFoldDB" id="A0A8J3DV58"/>
<comment type="caution">
    <text evidence="1">The sequence shown here is derived from an EMBL/GenBank/DDBJ whole genome shotgun (WGS) entry which is preliminary data.</text>
</comment>
<proteinExistence type="predicted"/>
<dbReference type="Proteomes" id="UP000630142">
    <property type="component" value="Unassembled WGS sequence"/>
</dbReference>
<reference evidence="1" key="1">
    <citation type="journal article" date="2014" name="Int. J. Syst. Evol. Microbiol.">
        <title>Complete genome sequence of Corynebacterium casei LMG S-19264T (=DSM 44701T), isolated from a smear-ripened cheese.</title>
        <authorList>
            <consortium name="US DOE Joint Genome Institute (JGI-PGF)"/>
            <person name="Walter F."/>
            <person name="Albersmeier A."/>
            <person name="Kalinowski J."/>
            <person name="Ruckert C."/>
        </authorList>
    </citation>
    <scope>NUCLEOTIDE SEQUENCE</scope>
    <source>
        <strain evidence="1">KCTC 42249</strain>
    </source>
</reference>
<protein>
    <recommendedName>
        <fullName evidence="3">TNase-like domain-containing protein</fullName>
    </recommendedName>
</protein>
<gene>
    <name evidence="1" type="ORF">GCM10016234_39460</name>
</gene>
<reference evidence="1" key="2">
    <citation type="submission" date="2020-09" db="EMBL/GenBank/DDBJ databases">
        <authorList>
            <person name="Sun Q."/>
            <person name="Kim S."/>
        </authorList>
    </citation>
    <scope>NUCLEOTIDE SEQUENCE</scope>
    <source>
        <strain evidence="1">KCTC 42249</strain>
    </source>
</reference>
<name>A0A8J3DV58_9HYPH</name>
<evidence type="ECO:0008006" key="3">
    <source>
        <dbReference type="Google" id="ProtNLM"/>
    </source>
</evidence>
<evidence type="ECO:0000313" key="2">
    <source>
        <dbReference type="Proteomes" id="UP000630142"/>
    </source>
</evidence>
<organism evidence="1 2">
    <name type="scientific">Tianweitania populi</name>
    <dbReference type="NCBI Taxonomy" id="1607949"/>
    <lineage>
        <taxon>Bacteria</taxon>
        <taxon>Pseudomonadati</taxon>
        <taxon>Pseudomonadota</taxon>
        <taxon>Alphaproteobacteria</taxon>
        <taxon>Hyphomicrobiales</taxon>
        <taxon>Phyllobacteriaceae</taxon>
        <taxon>Tianweitania</taxon>
    </lineage>
</organism>